<evidence type="ECO:0000256" key="3">
    <source>
        <dbReference type="ARBA" id="ARBA00022801"/>
    </source>
</evidence>
<keyword evidence="4 6" id="KW-0648">Protein biosynthesis</keyword>
<dbReference type="GO" id="GO:0042586">
    <property type="term" value="F:peptide deformylase activity"/>
    <property type="evidence" value="ECO:0007669"/>
    <property type="project" value="UniProtKB-EC"/>
</dbReference>
<sequence length="197" mass="21360">MAVRPIRICGDPVLHRPAETVETRAGGSLPTSVEDLVADMYHTLAESRGVGLAAPQVGVGLRIFVYDCPEDRGRPTRHRGVVVNPVLEVSQVVRRAAASDDDDEGCLSVPGFKFPIVRADWARVTGLDMSGGEIAIEGTGLFARMLQHETAHLDGVLYVDELDEPYSGQAQQIISDNGWNIAGRSWTPGEVDNPFLR</sequence>
<feature type="binding site" evidence="6">
    <location>
        <position position="152"/>
    </location>
    <ligand>
        <name>Fe cation</name>
        <dbReference type="ChEBI" id="CHEBI:24875"/>
    </ligand>
</feature>
<dbReference type="PANTHER" id="PTHR10458">
    <property type="entry name" value="PEPTIDE DEFORMYLASE"/>
    <property type="match status" value="1"/>
</dbReference>
<keyword evidence="3 6" id="KW-0378">Hydrolase</keyword>
<comment type="function">
    <text evidence="6">Removes the formyl group from the N-terminal Met of newly synthesized proteins. Requires at least a dipeptide for an efficient rate of reaction. N-terminal L-methionine is a prerequisite for activity but the enzyme has broad specificity at other positions.</text>
</comment>
<evidence type="ECO:0000256" key="2">
    <source>
        <dbReference type="ARBA" id="ARBA00022723"/>
    </source>
</evidence>
<organism evidence="7 8">
    <name type="scientific">Mycolicibacterium goodii</name>
    <name type="common">Mycobacterium goodii</name>
    <dbReference type="NCBI Taxonomy" id="134601"/>
    <lineage>
        <taxon>Bacteria</taxon>
        <taxon>Bacillati</taxon>
        <taxon>Actinomycetota</taxon>
        <taxon>Actinomycetes</taxon>
        <taxon>Mycobacteriales</taxon>
        <taxon>Mycobacteriaceae</taxon>
        <taxon>Mycolicibacterium</taxon>
    </lineage>
</organism>
<evidence type="ECO:0000256" key="1">
    <source>
        <dbReference type="ARBA" id="ARBA00010759"/>
    </source>
</evidence>
<dbReference type="NCBIfam" id="NF001159">
    <property type="entry name" value="PRK00150.1-3"/>
    <property type="match status" value="1"/>
</dbReference>
<dbReference type="SUPFAM" id="SSF56420">
    <property type="entry name" value="Peptide deformylase"/>
    <property type="match status" value="1"/>
</dbReference>
<evidence type="ECO:0000313" key="8">
    <source>
        <dbReference type="Proteomes" id="UP000696413"/>
    </source>
</evidence>
<comment type="similarity">
    <text evidence="1 6">Belongs to the polypeptide deformylase family.</text>
</comment>
<feature type="binding site" evidence="6">
    <location>
        <position position="148"/>
    </location>
    <ligand>
        <name>Fe cation</name>
        <dbReference type="ChEBI" id="CHEBI:24875"/>
    </ligand>
</feature>
<dbReference type="Gene3D" id="3.90.45.10">
    <property type="entry name" value="Peptide deformylase"/>
    <property type="match status" value="1"/>
</dbReference>
<comment type="caution">
    <text evidence="7">The sequence shown here is derived from an EMBL/GenBank/DDBJ whole genome shotgun (WGS) entry which is preliminary data.</text>
</comment>
<dbReference type="PIRSF" id="PIRSF004749">
    <property type="entry name" value="Pep_def"/>
    <property type="match status" value="1"/>
</dbReference>
<keyword evidence="5 6" id="KW-0408">Iron</keyword>
<dbReference type="EC" id="3.5.1.88" evidence="6"/>
<feature type="binding site" evidence="6">
    <location>
        <position position="106"/>
    </location>
    <ligand>
        <name>Fe cation</name>
        <dbReference type="ChEBI" id="CHEBI:24875"/>
    </ligand>
</feature>
<evidence type="ECO:0000313" key="7">
    <source>
        <dbReference type="EMBL" id="MBU8821690.1"/>
    </source>
</evidence>
<dbReference type="PRINTS" id="PR01576">
    <property type="entry name" value="PDEFORMYLASE"/>
</dbReference>
<comment type="cofactor">
    <cofactor evidence="6">
        <name>Fe(2+)</name>
        <dbReference type="ChEBI" id="CHEBI:29033"/>
    </cofactor>
    <text evidence="6">Binds 1 Fe(2+) ion.</text>
</comment>
<proteinExistence type="inferred from homology"/>
<dbReference type="InterPro" id="IPR036821">
    <property type="entry name" value="Peptide_deformylase_sf"/>
</dbReference>
<keyword evidence="2 6" id="KW-0479">Metal-binding</keyword>
<evidence type="ECO:0000256" key="5">
    <source>
        <dbReference type="ARBA" id="ARBA00023004"/>
    </source>
</evidence>
<keyword evidence="8" id="KW-1185">Reference proteome</keyword>
<dbReference type="RefSeq" id="WP_214394184.1">
    <property type="nucleotide sequence ID" value="NZ_JAHBOL010000005.1"/>
</dbReference>
<reference evidence="7 8" key="1">
    <citation type="submission" date="2021-05" db="EMBL/GenBank/DDBJ databases">
        <title>Draft Genome Sequences of Clinical Respiratory Isolates of Mycobacterium goodii Recovered in Ireland.</title>
        <authorList>
            <person name="Flanagan P.R."/>
            <person name="Mok S."/>
            <person name="Roycroft E."/>
            <person name="Rogers T.R."/>
            <person name="Fitzgibbon M."/>
        </authorList>
    </citation>
    <scope>NUCLEOTIDE SEQUENCE [LARGE SCALE GENOMIC DNA]</scope>
    <source>
        <strain evidence="7 8">14IE55</strain>
    </source>
</reference>
<dbReference type="CDD" id="cd00487">
    <property type="entry name" value="Pep_deformylase"/>
    <property type="match status" value="1"/>
</dbReference>
<evidence type="ECO:0000256" key="6">
    <source>
        <dbReference type="HAMAP-Rule" id="MF_00163"/>
    </source>
</evidence>
<dbReference type="PANTHER" id="PTHR10458:SF2">
    <property type="entry name" value="PEPTIDE DEFORMYLASE, MITOCHONDRIAL"/>
    <property type="match status" value="1"/>
</dbReference>
<dbReference type="EMBL" id="JAHBOM010000001">
    <property type="protein sequence ID" value="MBU8821690.1"/>
    <property type="molecule type" value="Genomic_DNA"/>
</dbReference>
<feature type="active site" evidence="6">
    <location>
        <position position="149"/>
    </location>
</feature>
<dbReference type="HAMAP" id="MF_00163">
    <property type="entry name" value="Pep_deformylase"/>
    <property type="match status" value="1"/>
</dbReference>
<dbReference type="InterPro" id="IPR023635">
    <property type="entry name" value="Peptide_deformylase"/>
</dbReference>
<dbReference type="Pfam" id="PF01327">
    <property type="entry name" value="Pep_deformylase"/>
    <property type="match status" value="1"/>
</dbReference>
<dbReference type="Proteomes" id="UP000696413">
    <property type="component" value="Unassembled WGS sequence"/>
</dbReference>
<dbReference type="NCBIfam" id="TIGR00079">
    <property type="entry name" value="pept_deformyl"/>
    <property type="match status" value="1"/>
</dbReference>
<evidence type="ECO:0000256" key="4">
    <source>
        <dbReference type="ARBA" id="ARBA00022917"/>
    </source>
</evidence>
<name>A0ABS6HJB8_MYCGD</name>
<gene>
    <name evidence="6 7" type="primary">def</name>
    <name evidence="7" type="ORF">KL859_02250</name>
</gene>
<comment type="catalytic activity">
    <reaction evidence="6">
        <text>N-terminal N-formyl-L-methionyl-[peptide] + H2O = N-terminal L-methionyl-[peptide] + formate</text>
        <dbReference type="Rhea" id="RHEA:24420"/>
        <dbReference type="Rhea" id="RHEA-COMP:10639"/>
        <dbReference type="Rhea" id="RHEA-COMP:10640"/>
        <dbReference type="ChEBI" id="CHEBI:15377"/>
        <dbReference type="ChEBI" id="CHEBI:15740"/>
        <dbReference type="ChEBI" id="CHEBI:49298"/>
        <dbReference type="ChEBI" id="CHEBI:64731"/>
        <dbReference type="EC" id="3.5.1.88"/>
    </reaction>
</comment>
<accession>A0ABS6HJB8</accession>
<protein>
    <recommendedName>
        <fullName evidence="6">Peptide deformylase</fullName>
        <shortName evidence="6">PDF</shortName>
        <ecNumber evidence="6">3.5.1.88</ecNumber>
    </recommendedName>
    <alternativeName>
        <fullName evidence="6">Polypeptide deformylase</fullName>
    </alternativeName>
</protein>